<dbReference type="InterPro" id="IPR038096">
    <property type="entry name" value="TEA/ATTS_sf"/>
</dbReference>
<dbReference type="GO" id="GO:0005667">
    <property type="term" value="C:transcription regulator complex"/>
    <property type="evidence" value="ECO:0007669"/>
    <property type="project" value="TreeGrafter"/>
</dbReference>
<dbReference type="SMART" id="SM00426">
    <property type="entry name" value="TEA"/>
    <property type="match status" value="1"/>
</dbReference>
<sequence>MQVQHQPLCVPLEDVPLLVTTADTSSQQRVVLQERSVNQSHEYYGSTTSLQLKQHGSPSPTENAHAQRTTAAGAYYTGNVHANHVGLAGFGVEKSEKHIRYELDRIYRMLARSDKYQKYREKQPVLSPAEVIARDAAEEKERARKEAAGEKPDKKDNTVWPDFLEHAFWRALVRCPPMGRKKLMFEGKLRGRNELIQNSISRDTGIRRDRKRVSSHLQVLKGKLEGFNFGQYPFRTSFPNPFHWLRVPALQ</sequence>
<name>A0A2W1EMQ7_9PLEO</name>
<dbReference type="PRINTS" id="PR00065">
    <property type="entry name" value="TEADOMAIN"/>
</dbReference>
<evidence type="ECO:0000256" key="1">
    <source>
        <dbReference type="ARBA" id="ARBA00004123"/>
    </source>
</evidence>
<gene>
    <name evidence="6" type="ORF">PtrM4_117160</name>
</gene>
<dbReference type="KEGG" id="ptrr:6343005"/>
<dbReference type="AlphaFoldDB" id="A0A2W1EMQ7"/>
<dbReference type="PROSITE" id="PS51088">
    <property type="entry name" value="TEA_2"/>
    <property type="match status" value="1"/>
</dbReference>
<dbReference type="Pfam" id="PF01285">
    <property type="entry name" value="TEA"/>
    <property type="match status" value="1"/>
</dbReference>
<dbReference type="PANTHER" id="PTHR11834">
    <property type="entry name" value="TRANSCRIPTIONAL ENHANCER FACTOR TEF RELATED"/>
    <property type="match status" value="1"/>
</dbReference>
<accession>A0A2W1EMQ7</accession>
<proteinExistence type="inferred from homology"/>
<dbReference type="GO" id="GO:0000981">
    <property type="term" value="F:DNA-binding transcription factor activity, RNA polymerase II-specific"/>
    <property type="evidence" value="ECO:0007669"/>
    <property type="project" value="TreeGrafter"/>
</dbReference>
<protein>
    <submittedName>
        <fullName evidence="6">TEA domain containing protein</fullName>
    </submittedName>
</protein>
<organism evidence="6 7">
    <name type="scientific">Pyrenophora tritici-repentis</name>
    <dbReference type="NCBI Taxonomy" id="45151"/>
    <lineage>
        <taxon>Eukaryota</taxon>
        <taxon>Fungi</taxon>
        <taxon>Dikarya</taxon>
        <taxon>Ascomycota</taxon>
        <taxon>Pezizomycotina</taxon>
        <taxon>Dothideomycetes</taxon>
        <taxon>Pleosporomycetidae</taxon>
        <taxon>Pleosporales</taxon>
        <taxon>Pleosporineae</taxon>
        <taxon>Pleosporaceae</taxon>
        <taxon>Pyrenophora</taxon>
    </lineage>
</organism>
<dbReference type="GO" id="GO:0005634">
    <property type="term" value="C:nucleus"/>
    <property type="evidence" value="ECO:0007669"/>
    <property type="project" value="UniProtKB-SubCell"/>
</dbReference>
<comment type="subcellular location">
    <subcellularLocation>
        <location evidence="1">Nucleus</location>
    </subcellularLocation>
</comment>
<evidence type="ECO:0000256" key="4">
    <source>
        <dbReference type="ARBA" id="ARBA00023163"/>
    </source>
</evidence>
<dbReference type="Proteomes" id="UP000245464">
    <property type="component" value="Chromosome 6"/>
</dbReference>
<dbReference type="Gene3D" id="6.10.20.40">
    <property type="entry name" value="TEA/ATTS domain"/>
    <property type="match status" value="1"/>
</dbReference>
<comment type="caution">
    <text evidence="6">The sequence shown here is derived from an EMBL/GenBank/DDBJ whole genome shotgun (WGS) entry which is preliminary data.</text>
</comment>
<keyword evidence="5" id="KW-0539">Nucleus</keyword>
<dbReference type="GO" id="GO:0000978">
    <property type="term" value="F:RNA polymerase II cis-regulatory region sequence-specific DNA binding"/>
    <property type="evidence" value="ECO:0007669"/>
    <property type="project" value="TreeGrafter"/>
</dbReference>
<dbReference type="RefSeq" id="XP_065961441.1">
    <property type="nucleotide sequence ID" value="XM_066108256.1"/>
</dbReference>
<evidence type="ECO:0000313" key="6">
    <source>
        <dbReference type="EMBL" id="KAF7569301.1"/>
    </source>
</evidence>
<evidence type="ECO:0000313" key="7">
    <source>
        <dbReference type="Proteomes" id="UP000245464"/>
    </source>
</evidence>
<evidence type="ECO:0000256" key="5">
    <source>
        <dbReference type="ARBA" id="ARBA00023242"/>
    </source>
</evidence>
<reference evidence="6 7" key="1">
    <citation type="journal article" date="2018" name="BMC Genomics">
        <title>Comparative genomics of the wheat fungal pathogen Pyrenophora tritici-repentis reveals chromosomal variations and genome plasticity.</title>
        <authorList>
            <person name="Moolhuijzen P."/>
            <person name="See P.T."/>
            <person name="Hane J.K."/>
            <person name="Shi G."/>
            <person name="Liu Z."/>
            <person name="Oliver R.P."/>
            <person name="Moffat C.S."/>
        </authorList>
    </citation>
    <scope>NUCLEOTIDE SEQUENCE [LARGE SCALE GENOMIC DNA]</scope>
    <source>
        <strain evidence="6">M4</strain>
    </source>
</reference>
<dbReference type="PANTHER" id="PTHR11834:SF0">
    <property type="entry name" value="PROTEIN SCALLOPED"/>
    <property type="match status" value="1"/>
</dbReference>
<dbReference type="EMBL" id="NQIK02000006">
    <property type="protein sequence ID" value="KAF7569301.1"/>
    <property type="molecule type" value="Genomic_DNA"/>
</dbReference>
<dbReference type="InterPro" id="IPR000818">
    <property type="entry name" value="TEA/ATTS_dom"/>
</dbReference>
<evidence type="ECO:0000256" key="2">
    <source>
        <dbReference type="ARBA" id="ARBA00008421"/>
    </source>
</evidence>
<keyword evidence="3" id="KW-0805">Transcription regulation</keyword>
<comment type="similarity">
    <text evidence="2">Belongs to the TEC1 family.</text>
</comment>
<keyword evidence="4" id="KW-0804">Transcription</keyword>
<dbReference type="InterPro" id="IPR050937">
    <property type="entry name" value="TEC1_TEAD_TF"/>
</dbReference>
<evidence type="ECO:0000256" key="3">
    <source>
        <dbReference type="ARBA" id="ARBA00023015"/>
    </source>
</evidence>
<dbReference type="GeneID" id="6343005"/>